<dbReference type="InterPro" id="IPR036061">
    <property type="entry name" value="CheW-like_dom_sf"/>
</dbReference>
<protein>
    <submittedName>
        <fullName evidence="2">Purine-binding chemotaxis protein, CheW</fullName>
    </submittedName>
</protein>
<organism evidence="2">
    <name type="scientific">Candidatus Moduliflexus flocculans</name>
    <dbReference type="NCBI Taxonomy" id="1499966"/>
    <lineage>
        <taxon>Bacteria</taxon>
        <taxon>Candidatus Moduliflexota</taxon>
        <taxon>Candidatus Moduliflexia</taxon>
        <taxon>Candidatus Moduliflexales</taxon>
        <taxon>Candidatus Moduliflexaceae</taxon>
    </lineage>
</organism>
<dbReference type="SMART" id="SM00260">
    <property type="entry name" value="CheW"/>
    <property type="match status" value="1"/>
</dbReference>
<dbReference type="GO" id="GO:0007165">
    <property type="term" value="P:signal transduction"/>
    <property type="evidence" value="ECO:0007669"/>
    <property type="project" value="InterPro"/>
</dbReference>
<dbReference type="Pfam" id="PF01584">
    <property type="entry name" value="CheW"/>
    <property type="match status" value="1"/>
</dbReference>
<dbReference type="PANTHER" id="PTHR22617:SF43">
    <property type="entry name" value="PROTEIN PILI"/>
    <property type="match status" value="1"/>
</dbReference>
<accession>A0A0S6VS64</accession>
<reference evidence="2" key="1">
    <citation type="journal article" date="2015" name="PeerJ">
        <title>First genomic representation of candidate bacterial phylum KSB3 points to enhanced environmental sensing as a trigger of wastewater bulking.</title>
        <authorList>
            <person name="Sekiguchi Y."/>
            <person name="Ohashi A."/>
            <person name="Parks D.H."/>
            <person name="Yamauchi T."/>
            <person name="Tyson G.W."/>
            <person name="Hugenholtz P."/>
        </authorList>
    </citation>
    <scope>NUCLEOTIDE SEQUENCE [LARGE SCALE GENOMIC DNA]</scope>
</reference>
<dbReference type="InterPro" id="IPR039315">
    <property type="entry name" value="CheW"/>
</dbReference>
<proteinExistence type="predicted"/>
<dbReference type="InterPro" id="IPR002545">
    <property type="entry name" value="CheW-lke_dom"/>
</dbReference>
<sequence length="507" mass="57600">MADVGIIKFRLANIQFGMFTDQILEIVRLEKFRVIPRPLPYVVGLMELRDYIVVIADLRKRLGLTPLPLLPGTTMIVGQYSIGMIGILVESISHFRQASEKEILPPFAIAGFPADLLHGVVAEEDEILLIPDLERLFSSYMRVQLLPISYSEKIAFHYRDVPGGITRTLETVLSLQRQLDEGMIRKMSHAMSLPPVQAHKISSYYADFQPQAVKESGETTASSHSFQEARAGDEGYMSLSKHAATQHPHHSDEQRSLKTRESIETLRVQLPQNPAVPAIFEATLHCDAATGITKGDAQPVSAEELASQRDIGRLAAAALRIPSVRLRKYFTYYQSSATFAPFQPTELSEKAMPENERDHELLARLQRYATSRLRLEDVLQRLHERRDTLTRRHIQWLAEQYHLSLLQLAKRLHDYRNIGLDLRENAAPLLDAEKERSPRIAAPDNEHETESSVIARQFSATTLPEWMSEFIKAESTETAAFRAIAARLRIPTCRLHKLHTYYHSKEQ</sequence>
<gene>
    <name evidence="2" type="ORF">U14_01387</name>
</gene>
<dbReference type="GO" id="GO:0005829">
    <property type="term" value="C:cytosol"/>
    <property type="evidence" value="ECO:0007669"/>
    <property type="project" value="TreeGrafter"/>
</dbReference>
<dbReference type="Proteomes" id="UP000030700">
    <property type="component" value="Unassembled WGS sequence"/>
</dbReference>
<feature type="domain" description="CheW-like" evidence="1">
    <location>
        <begin position="3"/>
        <end position="142"/>
    </location>
</feature>
<name>A0A0S6VS64_9BACT</name>
<dbReference type="SUPFAM" id="SSF50341">
    <property type="entry name" value="CheW-like"/>
    <property type="match status" value="1"/>
</dbReference>
<evidence type="ECO:0000259" key="1">
    <source>
        <dbReference type="PROSITE" id="PS50851"/>
    </source>
</evidence>
<dbReference type="PROSITE" id="PS50851">
    <property type="entry name" value="CHEW"/>
    <property type="match status" value="1"/>
</dbReference>
<evidence type="ECO:0000313" key="2">
    <source>
        <dbReference type="EMBL" id="GAK50160.1"/>
    </source>
</evidence>
<dbReference type="AlphaFoldDB" id="A0A0S6VS64"/>
<evidence type="ECO:0000313" key="3">
    <source>
        <dbReference type="Proteomes" id="UP000030700"/>
    </source>
</evidence>
<dbReference type="GO" id="GO:0006935">
    <property type="term" value="P:chemotaxis"/>
    <property type="evidence" value="ECO:0007669"/>
    <property type="project" value="InterPro"/>
</dbReference>
<dbReference type="STRING" id="1499966.U14_01387"/>
<keyword evidence="3" id="KW-1185">Reference proteome</keyword>
<dbReference type="Gene3D" id="2.30.30.40">
    <property type="entry name" value="SH3 Domains"/>
    <property type="match status" value="1"/>
</dbReference>
<dbReference type="PANTHER" id="PTHR22617">
    <property type="entry name" value="CHEMOTAXIS SENSOR HISTIDINE KINASE-RELATED"/>
    <property type="match status" value="1"/>
</dbReference>
<dbReference type="HOGENOM" id="CLU_524465_0_0_0"/>
<dbReference type="EMBL" id="DF820456">
    <property type="protein sequence ID" value="GAK50160.1"/>
    <property type="molecule type" value="Genomic_DNA"/>
</dbReference>
<dbReference type="Gene3D" id="2.40.50.180">
    <property type="entry name" value="CheA-289, Domain 4"/>
    <property type="match status" value="1"/>
</dbReference>